<evidence type="ECO:0008006" key="2">
    <source>
        <dbReference type="Google" id="ProtNLM"/>
    </source>
</evidence>
<dbReference type="AlphaFoldDB" id="A0A7G9YZG6"/>
<gene>
    <name evidence="1" type="ORF">JNHLJEBA_00010</name>
</gene>
<dbReference type="EMBL" id="MT631541">
    <property type="protein sequence ID" value="QNO53400.1"/>
    <property type="molecule type" value="Genomic_DNA"/>
</dbReference>
<accession>A0A7G9YZG6</accession>
<name>A0A7G9YZG6_9EURY</name>
<sequence>MSNELLGRDLKLVDEELGSELAISPSGDLETVGEELNLGQAIIHRLRVRRGELSELGHPRYGSRLYELVGEPNNERTRELAGLYTRECVAQDPRVKEIVNITVEVPKDDPDRIDINLSVLPIGSSTVLNIVFPFYLEVA</sequence>
<protein>
    <recommendedName>
        <fullName evidence="2">IraD/Gp25-like domain-containing protein</fullName>
    </recommendedName>
</protein>
<proteinExistence type="predicted"/>
<organism evidence="1">
    <name type="scientific">Candidatus Methanophagaceae archaeon ANME-1 ERB6</name>
    <dbReference type="NCBI Taxonomy" id="2759912"/>
    <lineage>
        <taxon>Archaea</taxon>
        <taxon>Methanobacteriati</taxon>
        <taxon>Methanobacteriota</taxon>
        <taxon>Stenosarchaea group</taxon>
        <taxon>Methanomicrobia</taxon>
        <taxon>Candidatus Methanophagales</taxon>
        <taxon>Candidatus Methanophagaceae</taxon>
    </lineage>
</organism>
<reference evidence="1" key="1">
    <citation type="submission" date="2020-06" db="EMBL/GenBank/DDBJ databases">
        <title>Unique genomic features of the anaerobic methanotrophic archaea.</title>
        <authorList>
            <person name="Chadwick G.L."/>
            <person name="Skennerton C.T."/>
            <person name="Laso-Perez R."/>
            <person name="Leu A.O."/>
            <person name="Speth D.R."/>
            <person name="Yu H."/>
            <person name="Morgan-Lang C."/>
            <person name="Hatzenpichler R."/>
            <person name="Goudeau D."/>
            <person name="Malmstrom R."/>
            <person name="Brazelton W.J."/>
            <person name="Woyke T."/>
            <person name="Hallam S.J."/>
            <person name="Tyson G.W."/>
            <person name="Wegener G."/>
            <person name="Boetius A."/>
            <person name="Orphan V."/>
        </authorList>
    </citation>
    <scope>NUCLEOTIDE SEQUENCE</scope>
</reference>
<dbReference type="Pfam" id="PF10934">
    <property type="entry name" value="Sheath_initiator"/>
    <property type="match status" value="1"/>
</dbReference>
<dbReference type="InterPro" id="IPR020288">
    <property type="entry name" value="Sheath_initiator"/>
</dbReference>
<dbReference type="Gene3D" id="3.10.450.40">
    <property type="match status" value="1"/>
</dbReference>
<dbReference type="SUPFAM" id="SSF160719">
    <property type="entry name" value="gpW/gp25-like"/>
    <property type="match status" value="1"/>
</dbReference>
<evidence type="ECO:0000313" key="1">
    <source>
        <dbReference type="EMBL" id="QNO53400.1"/>
    </source>
</evidence>